<proteinExistence type="predicted"/>
<evidence type="ECO:0000313" key="1">
    <source>
        <dbReference type="EMBL" id="QCD65802.1"/>
    </source>
</evidence>
<dbReference type="SUPFAM" id="SSF53649">
    <property type="entry name" value="Alkaline phosphatase-like"/>
    <property type="match status" value="1"/>
</dbReference>
<reference evidence="1 2" key="2">
    <citation type="submission" date="2019-04" db="EMBL/GenBank/DDBJ databases">
        <authorList>
            <person name="Yang S."/>
            <person name="Wei W."/>
        </authorList>
    </citation>
    <scope>NUCLEOTIDE SEQUENCE [LARGE SCALE GENOMIC DNA]</scope>
    <source>
        <strain evidence="2">ZP60</strain>
    </source>
</reference>
<evidence type="ECO:0008006" key="3">
    <source>
        <dbReference type="Google" id="ProtNLM"/>
    </source>
</evidence>
<name>A0A4D6KEN6_9EURY</name>
<dbReference type="AlphaFoldDB" id="A0A4D6KEN6"/>
<sequence>MKETKELIREVFNSFWFGATSRWPVGTNIYEHEWDVLVILDACRVDALKSIENEYSWLNGTDEIWSVGSSSHEWMANTFRKEYLKDIRGTGLITSNPFASRVFDDRNHPPHDYTTLFDIASWNTVERQDFGSTEWCFGHSHEFEDSFSPPPAEHMTERGVIAGREQNLERLIIHYFQPHRPYIHNAVKDGTLSDINKYPYDSCRSGVITRSELWDRYLDNLRYVLDNVGVLLQNIDAEKVVISADHGELLGELGEFGHPEGVPHPKLKKVPWVTTTGKDNKTITPKNNIQINNRPVEEQLENLGYL</sequence>
<dbReference type="GeneID" id="42179114"/>
<dbReference type="Gene3D" id="3.40.720.10">
    <property type="entry name" value="Alkaline Phosphatase, subunit A"/>
    <property type="match status" value="1"/>
</dbReference>
<accession>A0A4D6KEN6</accession>
<reference evidence="1 2" key="1">
    <citation type="submission" date="2019-04" db="EMBL/GenBank/DDBJ databases">
        <title>Complete genome sequence of Arthrobacter sp. ZXY-2 associated with effective atrazine degradation and salt adaptation.</title>
        <authorList>
            <person name="Zhao X."/>
        </authorList>
    </citation>
    <scope>NUCLEOTIDE SEQUENCE [LARGE SCALE GENOMIC DNA]</scope>
    <source>
        <strain evidence="2">ZP60</strain>
    </source>
</reference>
<dbReference type="OMA" id="ASHEWIS"/>
<organism evidence="1 2">
    <name type="scientific">Halomicrobium mukohataei</name>
    <dbReference type="NCBI Taxonomy" id="57705"/>
    <lineage>
        <taxon>Archaea</taxon>
        <taxon>Methanobacteriati</taxon>
        <taxon>Methanobacteriota</taxon>
        <taxon>Stenosarchaea group</taxon>
        <taxon>Halobacteria</taxon>
        <taxon>Halobacteriales</taxon>
        <taxon>Haloarculaceae</taxon>
        <taxon>Halomicrobium</taxon>
    </lineage>
</organism>
<dbReference type="KEGG" id="halz:E5139_09220"/>
<dbReference type="InterPro" id="IPR017850">
    <property type="entry name" value="Alkaline_phosphatase_core_sf"/>
</dbReference>
<dbReference type="RefSeq" id="WP_015762180.1">
    <property type="nucleotide sequence ID" value="NZ_CP039375.1"/>
</dbReference>
<dbReference type="EMBL" id="CP039375">
    <property type="protein sequence ID" value="QCD65802.1"/>
    <property type="molecule type" value="Genomic_DNA"/>
</dbReference>
<protein>
    <recommendedName>
        <fullName evidence="3">Sulfatase N-terminal domain-containing protein</fullName>
    </recommendedName>
</protein>
<gene>
    <name evidence="1" type="ORF">E5139_09220</name>
</gene>
<evidence type="ECO:0000313" key="2">
    <source>
        <dbReference type="Proteomes" id="UP000297053"/>
    </source>
</evidence>
<dbReference type="Proteomes" id="UP000297053">
    <property type="component" value="Chromosome"/>
</dbReference>